<comment type="subcellular location">
    <subcellularLocation>
        <location evidence="1">Cell membrane</location>
        <topology evidence="1">Multi-pass membrane protein</topology>
    </subcellularLocation>
</comment>
<evidence type="ECO:0000256" key="2">
    <source>
        <dbReference type="ARBA" id="ARBA00022475"/>
    </source>
</evidence>
<keyword evidence="4 6" id="KW-1133">Transmembrane helix</keyword>
<dbReference type="InterPro" id="IPR050833">
    <property type="entry name" value="Poly_Biosynth_Transport"/>
</dbReference>
<sequence>MNLKKILSSHTFKDVGIVLFGNVLSVLMGFVFVILTARKLGPAEFGIFSTILAYSIFISAISDLGISQSLVKFFHETKDSERQKTIVSTSLFSVVLSSIIISLIASLFYYFQLRYLWHHSNYNYTFVLFVMNIVIAINTFFLAFFQTRQDFIKRASVDNLFSLLRIGFTLYVLSSGYFSVVTGLWVIVWAYFFAIIVAVIIARKWLYFQNIKTELIGKLLKFGAWLSATSIFANLYGKLDVLMLAWLISAYQTGLYSAAARFITIFPLVVSSLSSVVSPRFAQFNNNLEARTYLKKLLGLVSVISVGMLVLVLLGRFIIITAYSEEFEAAVPLFRYLVLAYIPLVISVPAANILIYFYKKPHLVTWISLVQLLGLASLNMILIPKYGSYGVITAILAMNFLGLIAQYIAVKKLKYT</sequence>
<gene>
    <name evidence="7" type="ORF">COX08_04125</name>
</gene>
<evidence type="ECO:0000256" key="4">
    <source>
        <dbReference type="ARBA" id="ARBA00022989"/>
    </source>
</evidence>
<evidence type="ECO:0000313" key="8">
    <source>
        <dbReference type="Proteomes" id="UP000229459"/>
    </source>
</evidence>
<feature type="transmembrane region" description="Helical" evidence="6">
    <location>
        <begin position="47"/>
        <end position="66"/>
    </location>
</feature>
<evidence type="ECO:0000313" key="7">
    <source>
        <dbReference type="EMBL" id="PIP52866.1"/>
    </source>
</evidence>
<organism evidence="7 8">
    <name type="scientific">Candidatus Beckwithbacteria bacterium CG23_combo_of_CG06-09_8_20_14_all_34_8</name>
    <dbReference type="NCBI Taxonomy" id="1974497"/>
    <lineage>
        <taxon>Bacteria</taxon>
        <taxon>Candidatus Beckwithiibacteriota</taxon>
    </lineage>
</organism>
<feature type="transmembrane region" description="Helical" evidence="6">
    <location>
        <begin position="123"/>
        <end position="145"/>
    </location>
</feature>
<feature type="transmembrane region" description="Helical" evidence="6">
    <location>
        <begin position="297"/>
        <end position="324"/>
    </location>
</feature>
<evidence type="ECO:0000256" key="5">
    <source>
        <dbReference type="ARBA" id="ARBA00023136"/>
    </source>
</evidence>
<feature type="transmembrane region" description="Helical" evidence="6">
    <location>
        <begin position="12"/>
        <end position="35"/>
    </location>
</feature>
<feature type="transmembrane region" description="Helical" evidence="6">
    <location>
        <begin position="254"/>
        <end position="277"/>
    </location>
</feature>
<dbReference type="PANTHER" id="PTHR30250:SF11">
    <property type="entry name" value="O-ANTIGEN TRANSPORTER-RELATED"/>
    <property type="match status" value="1"/>
</dbReference>
<proteinExistence type="predicted"/>
<feature type="transmembrane region" description="Helical" evidence="6">
    <location>
        <begin position="363"/>
        <end position="383"/>
    </location>
</feature>
<feature type="transmembrane region" description="Helical" evidence="6">
    <location>
        <begin position="184"/>
        <end position="202"/>
    </location>
</feature>
<feature type="transmembrane region" description="Helical" evidence="6">
    <location>
        <begin position="389"/>
        <end position="410"/>
    </location>
</feature>
<reference evidence="7 8" key="1">
    <citation type="submission" date="2017-09" db="EMBL/GenBank/DDBJ databases">
        <title>Depth-based differentiation of microbial function through sediment-hosted aquifers and enrichment of novel symbionts in the deep terrestrial subsurface.</title>
        <authorList>
            <person name="Probst A.J."/>
            <person name="Ladd B."/>
            <person name="Jarett J.K."/>
            <person name="Geller-Mcgrath D.E."/>
            <person name="Sieber C.M."/>
            <person name="Emerson J.B."/>
            <person name="Anantharaman K."/>
            <person name="Thomas B.C."/>
            <person name="Malmstrom R."/>
            <person name="Stieglmeier M."/>
            <person name="Klingl A."/>
            <person name="Woyke T."/>
            <person name="Ryan C.M."/>
            <person name="Banfield J.F."/>
        </authorList>
    </citation>
    <scope>NUCLEOTIDE SEQUENCE [LARGE SCALE GENOMIC DNA]</scope>
    <source>
        <strain evidence="7">CG23_combo_of_CG06-09_8_20_14_all_34_8</strain>
    </source>
</reference>
<dbReference type="PANTHER" id="PTHR30250">
    <property type="entry name" value="PST FAMILY PREDICTED COLANIC ACID TRANSPORTER"/>
    <property type="match status" value="1"/>
</dbReference>
<evidence type="ECO:0000256" key="3">
    <source>
        <dbReference type="ARBA" id="ARBA00022692"/>
    </source>
</evidence>
<dbReference type="Proteomes" id="UP000229459">
    <property type="component" value="Unassembled WGS sequence"/>
</dbReference>
<name>A0A2H0B5F2_9BACT</name>
<comment type="caution">
    <text evidence="7">The sequence shown here is derived from an EMBL/GenBank/DDBJ whole genome shotgun (WGS) entry which is preliminary data.</text>
</comment>
<evidence type="ECO:0008006" key="9">
    <source>
        <dbReference type="Google" id="ProtNLM"/>
    </source>
</evidence>
<protein>
    <recommendedName>
        <fullName evidence="9">Polysaccharide biosynthesis protein C-terminal domain-containing protein</fullName>
    </recommendedName>
</protein>
<feature type="transmembrane region" description="Helical" evidence="6">
    <location>
        <begin position="222"/>
        <end position="248"/>
    </location>
</feature>
<dbReference type="Pfam" id="PF01943">
    <property type="entry name" value="Polysacc_synt"/>
    <property type="match status" value="1"/>
</dbReference>
<evidence type="ECO:0000256" key="1">
    <source>
        <dbReference type="ARBA" id="ARBA00004651"/>
    </source>
</evidence>
<keyword evidence="5 6" id="KW-0472">Membrane</keyword>
<dbReference type="EMBL" id="PCSR01000098">
    <property type="protein sequence ID" value="PIP52866.1"/>
    <property type="molecule type" value="Genomic_DNA"/>
</dbReference>
<feature type="transmembrane region" description="Helical" evidence="6">
    <location>
        <begin position="86"/>
        <end position="111"/>
    </location>
</feature>
<keyword evidence="3 6" id="KW-0812">Transmembrane</keyword>
<accession>A0A2H0B5F2</accession>
<dbReference type="GO" id="GO:0005886">
    <property type="term" value="C:plasma membrane"/>
    <property type="evidence" value="ECO:0007669"/>
    <property type="project" value="UniProtKB-SubCell"/>
</dbReference>
<evidence type="ECO:0000256" key="6">
    <source>
        <dbReference type="SAM" id="Phobius"/>
    </source>
</evidence>
<keyword evidence="2" id="KW-1003">Cell membrane</keyword>
<dbReference type="InterPro" id="IPR002797">
    <property type="entry name" value="Polysacc_synth"/>
</dbReference>
<dbReference type="AlphaFoldDB" id="A0A2H0B5F2"/>
<feature type="transmembrane region" description="Helical" evidence="6">
    <location>
        <begin position="336"/>
        <end position="356"/>
    </location>
</feature>